<keyword evidence="2" id="KW-1185">Reference proteome</keyword>
<reference evidence="1" key="1">
    <citation type="submission" date="2023-05" db="EMBL/GenBank/DDBJ databases">
        <title>Nepenthes gracilis genome sequencing.</title>
        <authorList>
            <person name="Fukushima K."/>
        </authorList>
    </citation>
    <scope>NUCLEOTIDE SEQUENCE</scope>
    <source>
        <strain evidence="1">SING2019-196</strain>
    </source>
</reference>
<dbReference type="AlphaFoldDB" id="A0AAD3P1W6"/>
<sequence length="81" mass="8764">MVSAEATNGWSEQHQQTAVEMAVRESGAFASTATNGLPNEITPPSTQSIFSISYPRGKPSEQVTKLTEAEISVFSQFTLWA</sequence>
<proteinExistence type="predicted"/>
<organism evidence="1 2">
    <name type="scientific">Nepenthes gracilis</name>
    <name type="common">Slender pitcher plant</name>
    <dbReference type="NCBI Taxonomy" id="150966"/>
    <lineage>
        <taxon>Eukaryota</taxon>
        <taxon>Viridiplantae</taxon>
        <taxon>Streptophyta</taxon>
        <taxon>Embryophyta</taxon>
        <taxon>Tracheophyta</taxon>
        <taxon>Spermatophyta</taxon>
        <taxon>Magnoliopsida</taxon>
        <taxon>eudicotyledons</taxon>
        <taxon>Gunneridae</taxon>
        <taxon>Pentapetalae</taxon>
        <taxon>Caryophyllales</taxon>
        <taxon>Nepenthaceae</taxon>
        <taxon>Nepenthes</taxon>
    </lineage>
</organism>
<comment type="caution">
    <text evidence="1">The sequence shown here is derived from an EMBL/GenBank/DDBJ whole genome shotgun (WGS) entry which is preliminary data.</text>
</comment>
<protein>
    <submittedName>
        <fullName evidence="1">Uncharacterized protein</fullName>
    </submittedName>
</protein>
<evidence type="ECO:0000313" key="2">
    <source>
        <dbReference type="Proteomes" id="UP001279734"/>
    </source>
</evidence>
<dbReference type="EMBL" id="BSYO01000001">
    <property type="protein sequence ID" value="GMG98709.1"/>
    <property type="molecule type" value="Genomic_DNA"/>
</dbReference>
<accession>A0AAD3P1W6</accession>
<gene>
    <name evidence="1" type="ORF">Nepgr_000549</name>
</gene>
<dbReference type="Proteomes" id="UP001279734">
    <property type="component" value="Unassembled WGS sequence"/>
</dbReference>
<name>A0AAD3P1W6_NEPGR</name>
<evidence type="ECO:0000313" key="1">
    <source>
        <dbReference type="EMBL" id="GMG98709.1"/>
    </source>
</evidence>